<organism evidence="2 3">
    <name type="scientific">Romanomermis culicivorax</name>
    <name type="common">Nematode worm</name>
    <dbReference type="NCBI Taxonomy" id="13658"/>
    <lineage>
        <taxon>Eukaryota</taxon>
        <taxon>Metazoa</taxon>
        <taxon>Ecdysozoa</taxon>
        <taxon>Nematoda</taxon>
        <taxon>Enoplea</taxon>
        <taxon>Dorylaimia</taxon>
        <taxon>Mermithida</taxon>
        <taxon>Mermithoidea</taxon>
        <taxon>Mermithidae</taxon>
        <taxon>Romanomermis</taxon>
    </lineage>
</organism>
<evidence type="ECO:0000256" key="1">
    <source>
        <dbReference type="SAM" id="MobiDB-lite"/>
    </source>
</evidence>
<dbReference type="AlphaFoldDB" id="A0A915L1E0"/>
<evidence type="ECO:0000313" key="3">
    <source>
        <dbReference type="WBParaSite" id="nRc.2.0.1.t44883-RA"/>
    </source>
</evidence>
<feature type="region of interest" description="Disordered" evidence="1">
    <location>
        <begin position="41"/>
        <end position="60"/>
    </location>
</feature>
<dbReference type="WBParaSite" id="nRc.2.0.1.t44883-RA">
    <property type="protein sequence ID" value="nRc.2.0.1.t44883-RA"/>
    <property type="gene ID" value="nRc.2.0.1.g44883"/>
</dbReference>
<dbReference type="Proteomes" id="UP000887565">
    <property type="component" value="Unplaced"/>
</dbReference>
<accession>A0A915L1E0</accession>
<evidence type="ECO:0000313" key="2">
    <source>
        <dbReference type="Proteomes" id="UP000887565"/>
    </source>
</evidence>
<reference evidence="3" key="1">
    <citation type="submission" date="2022-11" db="UniProtKB">
        <authorList>
            <consortium name="WormBaseParasite"/>
        </authorList>
    </citation>
    <scope>IDENTIFICATION</scope>
</reference>
<sequence length="246" mass="27816">MRRRRRSPKHDATLNAYVASAGGRGRESYVAAPVVIAAPTAEASSPSRPTTTTTTTAGPTPTLVPFEKLDVGKYVLLASRYCVDLQECFRFCKDFQCNYMLRSSQSNVVYLYKVFPTQLNNGKFQDYPDHESYAIICAEQPSEYKDNDLNHNDNSQIVQKLNCERRRSTDAYFELNEFSNLTFEQFWAISGGALYPLSEQKPAGPELYGQGQQLIKKCPKWNWMDEGVVPQPRMENSKLDGVDILA</sequence>
<proteinExistence type="predicted"/>
<protein>
    <submittedName>
        <fullName evidence="3">Uncharacterized protein</fullName>
    </submittedName>
</protein>
<keyword evidence="2" id="KW-1185">Reference proteome</keyword>
<name>A0A915L1E0_ROMCU</name>